<keyword evidence="4 12" id="KW-0812">Transmembrane</keyword>
<evidence type="ECO:0000256" key="1">
    <source>
        <dbReference type="ARBA" id="ARBA00004141"/>
    </source>
</evidence>
<dbReference type="GO" id="GO:0006457">
    <property type="term" value="P:protein folding"/>
    <property type="evidence" value="ECO:0007669"/>
    <property type="project" value="InterPro"/>
</dbReference>
<evidence type="ECO:0000256" key="3">
    <source>
        <dbReference type="ARBA" id="ARBA00022448"/>
    </source>
</evidence>
<dbReference type="PIRSF" id="PIRSF036659">
    <property type="entry name" value="BdbC"/>
    <property type="match status" value="1"/>
</dbReference>
<keyword evidence="10" id="KW-0143">Chaperone</keyword>
<feature type="transmembrane region" description="Helical" evidence="12">
    <location>
        <begin position="38"/>
        <end position="56"/>
    </location>
</feature>
<dbReference type="RefSeq" id="WP_091476705.1">
    <property type="nucleotide sequence ID" value="NZ_FOIT01000008.1"/>
</dbReference>
<dbReference type="Pfam" id="PF02600">
    <property type="entry name" value="DsbB"/>
    <property type="match status" value="1"/>
</dbReference>
<dbReference type="GO" id="GO:0016020">
    <property type="term" value="C:membrane"/>
    <property type="evidence" value="ECO:0007669"/>
    <property type="project" value="UniProtKB-SubCell"/>
</dbReference>
<gene>
    <name evidence="13" type="ORF">K8V35_07280</name>
    <name evidence="14" type="ORF">SAMN05192557_2074</name>
</gene>
<proteinExistence type="inferred from homology"/>
<dbReference type="Proteomes" id="UP000243605">
    <property type="component" value="Unassembled WGS sequence"/>
</dbReference>
<protein>
    <submittedName>
        <fullName evidence="13">Disulfide bond formation protein B</fullName>
    </submittedName>
    <submittedName>
        <fullName evidence="14">Disulfide bond formation protein DsbB</fullName>
    </submittedName>
</protein>
<evidence type="ECO:0000256" key="4">
    <source>
        <dbReference type="ARBA" id="ARBA00022692"/>
    </source>
</evidence>
<keyword evidence="3" id="KW-0813">Transport</keyword>
<evidence type="ECO:0000313" key="15">
    <source>
        <dbReference type="Proteomes" id="UP000243605"/>
    </source>
</evidence>
<reference evidence="14 15" key="1">
    <citation type="submission" date="2016-10" db="EMBL/GenBank/DDBJ databases">
        <authorList>
            <person name="Varghese N."/>
            <person name="Submissions S."/>
        </authorList>
    </citation>
    <scope>NUCLEOTIDE SEQUENCE [LARGE SCALE GENOMIC DNA]</scope>
    <source>
        <strain evidence="14 15">IBRC-M10081</strain>
    </source>
</reference>
<reference evidence="13" key="3">
    <citation type="submission" date="2021-09" db="EMBL/GenBank/DDBJ databases">
        <authorList>
            <person name="Gilroy R."/>
        </authorList>
    </citation>
    <scope>NUCLEOTIDE SEQUENCE</scope>
    <source>
        <strain evidence="13">6019</strain>
    </source>
</reference>
<keyword evidence="9" id="KW-1015">Disulfide bond</keyword>
<evidence type="ECO:0000256" key="9">
    <source>
        <dbReference type="ARBA" id="ARBA00023157"/>
    </source>
</evidence>
<organism evidence="14 15">
    <name type="scientific">Aliicoccus persicus</name>
    <dbReference type="NCBI Taxonomy" id="930138"/>
    <lineage>
        <taxon>Bacteria</taxon>
        <taxon>Bacillati</taxon>
        <taxon>Bacillota</taxon>
        <taxon>Bacilli</taxon>
        <taxon>Bacillales</taxon>
        <taxon>Staphylococcaceae</taxon>
        <taxon>Aliicoccus</taxon>
    </lineage>
</organism>
<keyword evidence="7" id="KW-0560">Oxidoreductase</keyword>
<keyword evidence="5" id="KW-0249">Electron transport</keyword>
<feature type="transmembrane region" description="Helical" evidence="12">
    <location>
        <begin position="107"/>
        <end position="132"/>
    </location>
</feature>
<dbReference type="HAMAP" id="MF_00287">
    <property type="entry name" value="BdbC"/>
    <property type="match status" value="1"/>
</dbReference>
<feature type="transmembrane region" description="Helical" evidence="12">
    <location>
        <begin position="63"/>
        <end position="82"/>
    </location>
</feature>
<evidence type="ECO:0000256" key="7">
    <source>
        <dbReference type="ARBA" id="ARBA00023002"/>
    </source>
</evidence>
<dbReference type="SUPFAM" id="SSF158442">
    <property type="entry name" value="DsbB-like"/>
    <property type="match status" value="1"/>
</dbReference>
<dbReference type="InterPro" id="IPR023380">
    <property type="entry name" value="DsbB-like_sf"/>
</dbReference>
<evidence type="ECO:0000313" key="13">
    <source>
        <dbReference type="EMBL" id="HJE20138.1"/>
    </source>
</evidence>
<dbReference type="InterPro" id="IPR012187">
    <property type="entry name" value="Disulphide_bond_form_BdbC"/>
</dbReference>
<dbReference type="EMBL" id="FOIT01000008">
    <property type="protein sequence ID" value="SEW19263.1"/>
    <property type="molecule type" value="Genomic_DNA"/>
</dbReference>
<keyword evidence="15" id="KW-1185">Reference proteome</keyword>
<dbReference type="InterPro" id="IPR003752">
    <property type="entry name" value="DiS_bond_form_DsbB/BdbC"/>
</dbReference>
<dbReference type="EMBL" id="DYYI01000078">
    <property type="protein sequence ID" value="HJE20138.1"/>
    <property type="molecule type" value="Genomic_DNA"/>
</dbReference>
<dbReference type="Proteomes" id="UP000763505">
    <property type="component" value="Unassembled WGS sequence"/>
</dbReference>
<dbReference type="Gene3D" id="1.20.1550.10">
    <property type="entry name" value="DsbB-like"/>
    <property type="match status" value="1"/>
</dbReference>
<dbReference type="PANTHER" id="PTHR43469">
    <property type="entry name" value="DISULFIDE FORMATION PROTEIN-RELATED"/>
    <property type="match status" value="1"/>
</dbReference>
<accession>A0A662Z5E6</accession>
<evidence type="ECO:0000256" key="2">
    <source>
        <dbReference type="ARBA" id="ARBA00007602"/>
    </source>
</evidence>
<evidence type="ECO:0000256" key="11">
    <source>
        <dbReference type="ARBA" id="ARBA00023284"/>
    </source>
</evidence>
<evidence type="ECO:0000256" key="10">
    <source>
        <dbReference type="ARBA" id="ARBA00023186"/>
    </source>
</evidence>
<evidence type="ECO:0000256" key="8">
    <source>
        <dbReference type="ARBA" id="ARBA00023136"/>
    </source>
</evidence>
<evidence type="ECO:0000313" key="14">
    <source>
        <dbReference type="EMBL" id="SEW19263.1"/>
    </source>
</evidence>
<evidence type="ECO:0000256" key="6">
    <source>
        <dbReference type="ARBA" id="ARBA00022989"/>
    </source>
</evidence>
<feature type="transmembrane region" description="Helical" evidence="12">
    <location>
        <begin position="7"/>
        <end position="26"/>
    </location>
</feature>
<dbReference type="GO" id="GO:0015035">
    <property type="term" value="F:protein-disulfide reductase activity"/>
    <property type="evidence" value="ECO:0007669"/>
    <property type="project" value="InterPro"/>
</dbReference>
<name>A0A662Z5E6_9STAP</name>
<comment type="subcellular location">
    <subcellularLocation>
        <location evidence="1">Membrane</location>
        <topology evidence="1">Multi-pass membrane protein</topology>
    </subcellularLocation>
</comment>
<dbReference type="AlphaFoldDB" id="A0A662Z5E6"/>
<keyword evidence="8 12" id="KW-0472">Membrane</keyword>
<comment type="similarity">
    <text evidence="2">Belongs to the DsbB family. BdbC subfamily.</text>
</comment>
<evidence type="ECO:0000256" key="12">
    <source>
        <dbReference type="SAM" id="Phobius"/>
    </source>
</evidence>
<keyword evidence="6 12" id="KW-1133">Transmembrane helix</keyword>
<keyword evidence="11" id="KW-0676">Redox-active center</keyword>
<dbReference type="PANTHER" id="PTHR43469:SF1">
    <property type="entry name" value="SPBETA PROPHAGE-DERIVED DISULFIDE BOND FORMATION PROTEIN B"/>
    <property type="match status" value="1"/>
</dbReference>
<sequence>MKSNHLLMQVIVLVALVATLGSLYFSEIRAYAPCEMCWYQRIIMYPMALMSLISVIRKEMNIAYYLLVFSSIGIVAAIYHYALQKLSVFSDLNMCTGVSCTVQYINWFGFITIPFLALIANIIIFVCSIIIIKNLKKGRITNGK</sequence>
<dbReference type="NCBIfam" id="NF002849">
    <property type="entry name" value="PRK03113.1"/>
    <property type="match status" value="1"/>
</dbReference>
<dbReference type="OrthoDB" id="158402at2"/>
<evidence type="ECO:0000256" key="5">
    <source>
        <dbReference type="ARBA" id="ARBA00022982"/>
    </source>
</evidence>
<reference evidence="13" key="2">
    <citation type="journal article" date="2021" name="PeerJ">
        <title>Extensive microbial diversity within the chicken gut microbiome revealed by metagenomics and culture.</title>
        <authorList>
            <person name="Gilroy R."/>
            <person name="Ravi A."/>
            <person name="Getino M."/>
            <person name="Pursley I."/>
            <person name="Horton D.L."/>
            <person name="Alikhan N.F."/>
            <person name="Baker D."/>
            <person name="Gharbi K."/>
            <person name="Hall N."/>
            <person name="Watson M."/>
            <person name="Adriaenssens E.M."/>
            <person name="Foster-Nyarko E."/>
            <person name="Jarju S."/>
            <person name="Secka A."/>
            <person name="Antonio M."/>
            <person name="Oren A."/>
            <person name="Chaudhuri R.R."/>
            <person name="La Ragione R."/>
            <person name="Hildebrand F."/>
            <person name="Pallen M.J."/>
        </authorList>
    </citation>
    <scope>NUCLEOTIDE SEQUENCE</scope>
    <source>
        <strain evidence="13">6019</strain>
    </source>
</reference>